<keyword evidence="1" id="KW-1133">Transmembrane helix</keyword>
<evidence type="ECO:0000313" key="3">
    <source>
        <dbReference type="EMBL" id="QRW22042.1"/>
    </source>
</evidence>
<protein>
    <recommendedName>
        <fullName evidence="2">Calcium channel YVC1-like C-terminal transmembrane domain-containing protein</fullName>
    </recommendedName>
</protein>
<dbReference type="AlphaFoldDB" id="A0A8H8P0E3"/>
<keyword evidence="1" id="KW-0812">Transmembrane</keyword>
<dbReference type="KEGG" id="rsx:RhiXN_09629"/>
<feature type="transmembrane region" description="Helical" evidence="1">
    <location>
        <begin position="380"/>
        <end position="406"/>
    </location>
</feature>
<organism evidence="3 4">
    <name type="scientific">Rhizoctonia solani</name>
    <dbReference type="NCBI Taxonomy" id="456999"/>
    <lineage>
        <taxon>Eukaryota</taxon>
        <taxon>Fungi</taxon>
        <taxon>Dikarya</taxon>
        <taxon>Basidiomycota</taxon>
        <taxon>Agaricomycotina</taxon>
        <taxon>Agaricomycetes</taxon>
        <taxon>Cantharellales</taxon>
        <taxon>Ceratobasidiaceae</taxon>
        <taxon>Rhizoctonia</taxon>
    </lineage>
</organism>
<dbReference type="InterPro" id="IPR052971">
    <property type="entry name" value="TRP_calcium_channel"/>
</dbReference>
<name>A0A8H8P0E3_9AGAM</name>
<feature type="transmembrane region" description="Helical" evidence="1">
    <location>
        <begin position="318"/>
        <end position="339"/>
    </location>
</feature>
<feature type="transmembrane region" description="Helical" evidence="1">
    <location>
        <begin position="133"/>
        <end position="152"/>
    </location>
</feature>
<dbReference type="PANTHER" id="PTHR35859:SF1">
    <property type="entry name" value="NONSELECTIVE CATION CHANNEL PROTEIN"/>
    <property type="match status" value="1"/>
</dbReference>
<evidence type="ECO:0000259" key="2">
    <source>
        <dbReference type="Pfam" id="PF23317"/>
    </source>
</evidence>
<reference evidence="3" key="1">
    <citation type="submission" date="2020-05" db="EMBL/GenBank/DDBJ databases">
        <title>Evolutionary and genomic comparisons of hybrid uninucleate and nonhybrid Rhizoctonia fungi.</title>
        <authorList>
            <person name="Li C."/>
            <person name="Chen X."/>
        </authorList>
    </citation>
    <scope>NUCLEOTIDE SEQUENCE</scope>
    <source>
        <strain evidence="3">AG-1 IA</strain>
    </source>
</reference>
<dbReference type="EMBL" id="CP059665">
    <property type="protein sequence ID" value="QRW22042.1"/>
    <property type="molecule type" value="Genomic_DNA"/>
</dbReference>
<keyword evidence="1" id="KW-0472">Membrane</keyword>
<feature type="transmembrane region" description="Helical" evidence="1">
    <location>
        <begin position="164"/>
        <end position="183"/>
    </location>
</feature>
<feature type="domain" description="Calcium channel YVC1-like C-terminal transmembrane" evidence="2">
    <location>
        <begin position="145"/>
        <end position="394"/>
    </location>
</feature>
<dbReference type="Proteomes" id="UP000650533">
    <property type="component" value="Chromosome 8"/>
</dbReference>
<proteinExistence type="predicted"/>
<dbReference type="RefSeq" id="XP_043182279.1">
    <property type="nucleotide sequence ID" value="XM_043329445.1"/>
</dbReference>
<feature type="transmembrane region" description="Helical" evidence="1">
    <location>
        <begin position="258"/>
        <end position="276"/>
    </location>
</feature>
<gene>
    <name evidence="3" type="ORF">RhiXN_09629</name>
</gene>
<dbReference type="InterPro" id="IPR056336">
    <property type="entry name" value="YVC1_C"/>
</dbReference>
<accession>A0A8H8P0E3</accession>
<dbReference type="Pfam" id="PF23317">
    <property type="entry name" value="YVC1_C"/>
    <property type="match status" value="1"/>
</dbReference>
<dbReference type="PANTHER" id="PTHR35859">
    <property type="entry name" value="NONSELECTIVE CATION CHANNEL PROTEIN"/>
    <property type="match status" value="1"/>
</dbReference>
<evidence type="ECO:0000256" key="1">
    <source>
        <dbReference type="SAM" id="Phobius"/>
    </source>
</evidence>
<evidence type="ECO:0000313" key="4">
    <source>
        <dbReference type="Proteomes" id="UP000650533"/>
    </source>
</evidence>
<dbReference type="GeneID" id="67031908"/>
<sequence>MATTQLSQSQAALDHADSASELATVCTGMWPIIDGAPMEIRIWAQDNMSKLYNARDRFGNAIDMAITGKARHFTMSLACQTVIDAIYWGRIVYPASSQALNLSSAHEFEVKPVQFYDPYQAPLLNHERLTVPVIRGALGCINSVILLILFVIAFELNEKPRVNWAESLFIIYALGFVAEKLAAIQEHGIGPSSATIWNMLDLGFALTYSIYSGFRIVGILCNSPWARNLGHDMLALNAFVILSSSTKIIAMRLMLLEFIASIAVAAFCFGGILYALHKLGEDTYSLGEIARWMFDIWLGLDSSGLDQASEFHPQLGPFLMVSYACLSNIFLLTLIFSFISHTFGKMSKEAEMEALFQRAVLAIEGAKINIILQCQPPMNLLAFLIAFPAKFILPPTWIIILAVSFYERNRAAKDEETIFEKAVAAAKWLVAWPRRLRRITRVVAPVDASRSVQVIFALDDELAQNSDSSGSWIQQYKTSAMRHRAQDPMNDGNKHIPPKEIYSQNSTGTVWIALN</sequence>